<feature type="domain" description="HTH marR-type" evidence="1">
    <location>
        <begin position="1"/>
        <end position="142"/>
    </location>
</feature>
<proteinExistence type="predicted"/>
<dbReference type="Gene3D" id="1.10.10.10">
    <property type="entry name" value="Winged helix-like DNA-binding domain superfamily/Winged helix DNA-binding domain"/>
    <property type="match status" value="1"/>
</dbReference>
<dbReference type="Proteomes" id="UP001262754">
    <property type="component" value="Unassembled WGS sequence"/>
</dbReference>
<dbReference type="PRINTS" id="PR00598">
    <property type="entry name" value="HTHMARR"/>
</dbReference>
<protein>
    <submittedName>
        <fullName evidence="2">DNA-binding MarR family transcriptional regulator</fullName>
    </submittedName>
</protein>
<gene>
    <name evidence="2" type="ORF">J2800_000232</name>
</gene>
<reference evidence="2 3" key="1">
    <citation type="submission" date="2023-07" db="EMBL/GenBank/DDBJ databases">
        <title>Sorghum-associated microbial communities from plants grown in Nebraska, USA.</title>
        <authorList>
            <person name="Schachtman D."/>
        </authorList>
    </citation>
    <scope>NUCLEOTIDE SEQUENCE [LARGE SCALE GENOMIC DNA]</scope>
    <source>
        <strain evidence="2 3">DS2154</strain>
    </source>
</reference>
<dbReference type="SMART" id="SM00347">
    <property type="entry name" value="HTH_MARR"/>
    <property type="match status" value="1"/>
</dbReference>
<keyword evidence="2" id="KW-0238">DNA-binding</keyword>
<name>A0ABU1MTK1_9CAUL</name>
<dbReference type="InterPro" id="IPR036388">
    <property type="entry name" value="WH-like_DNA-bd_sf"/>
</dbReference>
<dbReference type="GO" id="GO:0003677">
    <property type="term" value="F:DNA binding"/>
    <property type="evidence" value="ECO:0007669"/>
    <property type="project" value="UniProtKB-KW"/>
</dbReference>
<dbReference type="InterPro" id="IPR000835">
    <property type="entry name" value="HTH_MarR-typ"/>
</dbReference>
<dbReference type="InterPro" id="IPR036390">
    <property type="entry name" value="WH_DNA-bd_sf"/>
</dbReference>
<dbReference type="PROSITE" id="PS50995">
    <property type="entry name" value="HTH_MARR_2"/>
    <property type="match status" value="1"/>
</dbReference>
<sequence length="156" mass="16762">MEETAAFGVLGQRLGLQLHSTDVRIMAGLAARLTPLNVTPARATAIVYIALNAGCDQVTLGRALGINRASTMKAVDELEALGAIERRPGRDRRTNALHLTAAGETLRVRIEEATLEHDRDAFAALTEVERAEFGRLLAKLRRVGADGPALDANKEP</sequence>
<organism evidence="2 3">
    <name type="scientific">Caulobacter rhizosphaerae</name>
    <dbReference type="NCBI Taxonomy" id="2010972"/>
    <lineage>
        <taxon>Bacteria</taxon>
        <taxon>Pseudomonadati</taxon>
        <taxon>Pseudomonadota</taxon>
        <taxon>Alphaproteobacteria</taxon>
        <taxon>Caulobacterales</taxon>
        <taxon>Caulobacteraceae</taxon>
        <taxon>Caulobacter</taxon>
    </lineage>
</organism>
<dbReference type="EMBL" id="JAVDRL010000001">
    <property type="protein sequence ID" value="MDR6529517.1"/>
    <property type="molecule type" value="Genomic_DNA"/>
</dbReference>
<dbReference type="Pfam" id="PF12802">
    <property type="entry name" value="MarR_2"/>
    <property type="match status" value="1"/>
</dbReference>
<comment type="caution">
    <text evidence="2">The sequence shown here is derived from an EMBL/GenBank/DDBJ whole genome shotgun (WGS) entry which is preliminary data.</text>
</comment>
<accession>A0ABU1MTK1</accession>
<dbReference type="RefSeq" id="WP_056760170.1">
    <property type="nucleotide sequence ID" value="NZ_JAVDRL010000001.1"/>
</dbReference>
<dbReference type="SUPFAM" id="SSF46785">
    <property type="entry name" value="Winged helix' DNA-binding domain"/>
    <property type="match status" value="1"/>
</dbReference>
<dbReference type="PANTHER" id="PTHR33164">
    <property type="entry name" value="TRANSCRIPTIONAL REGULATOR, MARR FAMILY"/>
    <property type="match status" value="1"/>
</dbReference>
<evidence type="ECO:0000313" key="2">
    <source>
        <dbReference type="EMBL" id="MDR6529517.1"/>
    </source>
</evidence>
<evidence type="ECO:0000259" key="1">
    <source>
        <dbReference type="PROSITE" id="PS50995"/>
    </source>
</evidence>
<keyword evidence="3" id="KW-1185">Reference proteome</keyword>
<dbReference type="InterPro" id="IPR039422">
    <property type="entry name" value="MarR/SlyA-like"/>
</dbReference>
<dbReference type="PANTHER" id="PTHR33164:SF57">
    <property type="entry name" value="MARR-FAMILY TRANSCRIPTIONAL REGULATOR"/>
    <property type="match status" value="1"/>
</dbReference>
<evidence type="ECO:0000313" key="3">
    <source>
        <dbReference type="Proteomes" id="UP001262754"/>
    </source>
</evidence>